<dbReference type="SUPFAM" id="SSF48208">
    <property type="entry name" value="Six-hairpin glycosidases"/>
    <property type="match status" value="1"/>
</dbReference>
<feature type="signal peptide" evidence="1">
    <location>
        <begin position="1"/>
        <end position="27"/>
    </location>
</feature>
<dbReference type="PANTHER" id="PTHR31151">
    <property type="entry name" value="PROLINE-TRNA LIGASE (DUF1680)"/>
    <property type="match status" value="1"/>
</dbReference>
<proteinExistence type="predicted"/>
<dbReference type="EMBL" id="FNAI01000011">
    <property type="protein sequence ID" value="SDE99577.1"/>
    <property type="molecule type" value="Genomic_DNA"/>
</dbReference>
<keyword evidence="5" id="KW-1185">Reference proteome</keyword>
<sequence>MKNLHRMKKGIFLTALLACSGMLAANAQTGVTATTVAKINNQQQNGNYVANKAPLQAQYFTKLPVGSIKAGGWLKKALELQRDGLTGNLGEISVWLSKTNNAWLNKEGKGEYGWEELPYWLKGYANIGYMLGDKKMIAEAKFWIDAVLNNQRDNGDFGPAVEHKGARDLWTNMPMLWCLQSYYEYSKDPRVIPFMTKYFKWQLSLPDDKFLEDYWENSRGGDNMLSVYWLYNRTGDKFLLDLATKLDKNTADWRQTNNLPNWHNVNVAQCFREPATYYLQSHDPKDLAATYNDFKLIRTLYGQVPGGMFGADENARKGYDDPRQAVETCGMVEQMTSDQMLLGSTGDTFWAENCEDVALNMFSAAFMPDYRTLRYLTAPNMVINDSKNHSPGIDNSGPFLMMNPFSSRCCQHNHAAGWVYYAENSWMATPDNGIVAQLYTEGSATAKVGNGTPVTLTETTKYPFEDQVNLTLTTAKSVSFPLYLRIPAWCKNAEVKVNGVAVKVTTAGGDYVKLNKTWKNGDKITLHLPMQLKVRQWDANKNSVSVNYGPLTYSLKIDEQYTKEDSKTTAMGDSHWQATADPEKWPSFEIHPGSAWNYGLVIDEKHPEKSIEIIHRAWPKDNNPFTNTNAPIELKAKGKLIPEWKVDQYGLCGLLPQSPVKTAEPVANITLVPMGGARLRISAFPVAE</sequence>
<feature type="domain" description="Non-reducing end beta-L-arabinofuranosidase-like GH127 middle" evidence="3">
    <location>
        <begin position="434"/>
        <end position="530"/>
    </location>
</feature>
<name>A0A1G7HGD8_9SPHI</name>
<evidence type="ECO:0000256" key="1">
    <source>
        <dbReference type="SAM" id="SignalP"/>
    </source>
</evidence>
<reference evidence="4 5" key="1">
    <citation type="submission" date="2016-10" db="EMBL/GenBank/DDBJ databases">
        <authorList>
            <person name="de Groot N.N."/>
        </authorList>
    </citation>
    <scope>NUCLEOTIDE SEQUENCE [LARGE SCALE GENOMIC DNA]</scope>
    <source>
        <strain evidence="4 5">47C3B</strain>
    </source>
</reference>
<dbReference type="InterPro" id="IPR049046">
    <property type="entry name" value="Beta-AFase-like_GH127_middle"/>
</dbReference>
<evidence type="ECO:0000313" key="5">
    <source>
        <dbReference type="Proteomes" id="UP000199072"/>
    </source>
</evidence>
<evidence type="ECO:0000259" key="2">
    <source>
        <dbReference type="Pfam" id="PF07944"/>
    </source>
</evidence>
<dbReference type="InterPro" id="IPR012878">
    <property type="entry name" value="Beta-AFase-like_GH127_cat"/>
</dbReference>
<evidence type="ECO:0000259" key="3">
    <source>
        <dbReference type="Pfam" id="PF20736"/>
    </source>
</evidence>
<dbReference type="PANTHER" id="PTHR31151:SF0">
    <property type="entry name" value="PROLINE-TRNA LIGASE (DUF1680)"/>
    <property type="match status" value="1"/>
</dbReference>
<dbReference type="GO" id="GO:0005975">
    <property type="term" value="P:carbohydrate metabolic process"/>
    <property type="evidence" value="ECO:0007669"/>
    <property type="project" value="InterPro"/>
</dbReference>
<gene>
    <name evidence="4" type="ORF">SAMN05216464_111221</name>
</gene>
<dbReference type="Pfam" id="PF20736">
    <property type="entry name" value="Glyco_hydro127M"/>
    <property type="match status" value="1"/>
</dbReference>
<dbReference type="AlphaFoldDB" id="A0A1G7HGD8"/>
<accession>A0A1G7HGD8</accession>
<protein>
    <submittedName>
        <fullName evidence="4">DUF1680 family protein</fullName>
    </submittedName>
</protein>
<feature type="domain" description="Non-reducing end beta-L-arabinofuranosidase-like GH127 catalytic" evidence="2">
    <location>
        <begin position="40"/>
        <end position="422"/>
    </location>
</feature>
<feature type="chain" id="PRO_5011695345" evidence="1">
    <location>
        <begin position="28"/>
        <end position="688"/>
    </location>
</feature>
<dbReference type="InterPro" id="IPR008928">
    <property type="entry name" value="6-hairpin_glycosidase_sf"/>
</dbReference>
<evidence type="ECO:0000313" key="4">
    <source>
        <dbReference type="EMBL" id="SDE99577.1"/>
    </source>
</evidence>
<dbReference type="Proteomes" id="UP000199072">
    <property type="component" value="Unassembled WGS sequence"/>
</dbReference>
<dbReference type="Pfam" id="PF07944">
    <property type="entry name" value="Beta-AFase-like_GH127_cat"/>
    <property type="match status" value="1"/>
</dbReference>
<dbReference type="STRING" id="1391627.SAMN05216464_111221"/>
<organism evidence="4 5">
    <name type="scientific">Mucilaginibacter pineti</name>
    <dbReference type="NCBI Taxonomy" id="1391627"/>
    <lineage>
        <taxon>Bacteria</taxon>
        <taxon>Pseudomonadati</taxon>
        <taxon>Bacteroidota</taxon>
        <taxon>Sphingobacteriia</taxon>
        <taxon>Sphingobacteriales</taxon>
        <taxon>Sphingobacteriaceae</taxon>
        <taxon>Mucilaginibacter</taxon>
    </lineage>
</organism>
<dbReference type="RefSeq" id="WP_162842740.1">
    <property type="nucleotide sequence ID" value="NZ_FNAI01000011.1"/>
</dbReference>
<keyword evidence="1" id="KW-0732">Signal</keyword>